<evidence type="ECO:0000313" key="4">
    <source>
        <dbReference type="Proteomes" id="UP000326331"/>
    </source>
</evidence>
<dbReference type="CDD" id="cd04762">
    <property type="entry name" value="HTH_MerR-trunc"/>
    <property type="match status" value="1"/>
</dbReference>
<evidence type="ECO:0000313" key="3">
    <source>
        <dbReference type="EMBL" id="QFG03419.1"/>
    </source>
</evidence>
<dbReference type="NCBIfam" id="TIGR01764">
    <property type="entry name" value="excise"/>
    <property type="match status" value="1"/>
</dbReference>
<reference evidence="3 4" key="2">
    <citation type="submission" date="2019-10" db="EMBL/GenBank/DDBJ databases">
        <title>Thermopilla bonchosmolovskayae gen. nov., sp. nov., a moderately thermophilic Chloroflexi bacterium from a Chukotka hot spring (Arctic, Russia), representing a novel classis Thermopillaia, which include previously uncultivated lineage OLB14.</title>
        <authorList>
            <person name="Kochetkova T.V."/>
            <person name="Zayulina K.S."/>
            <person name="Zhigarkov V.S."/>
            <person name="Minaev N.V."/>
            <person name="Novikov A."/>
            <person name="Toshchakov S.V."/>
            <person name="Elcheninov A.G."/>
            <person name="Kublanov I.V."/>
        </authorList>
    </citation>
    <scope>NUCLEOTIDE SEQUENCE [LARGE SCALE GENOMIC DNA]</scope>
    <source>
        <strain evidence="3 4">3753O</strain>
    </source>
</reference>
<reference evidence="3 4" key="1">
    <citation type="submission" date="2019-08" db="EMBL/GenBank/DDBJ databases">
        <authorList>
            <person name="Toschakov S.V."/>
        </authorList>
    </citation>
    <scope>NUCLEOTIDE SEQUENCE [LARGE SCALE GENOMIC DNA]</scope>
    <source>
        <strain evidence="3 4">3753O</strain>
    </source>
</reference>
<organism evidence="3 4">
    <name type="scientific">Tepidiforma bonchosmolovskayae</name>
    <dbReference type="NCBI Taxonomy" id="2601677"/>
    <lineage>
        <taxon>Bacteria</taxon>
        <taxon>Bacillati</taxon>
        <taxon>Chloroflexota</taxon>
        <taxon>Tepidiformia</taxon>
        <taxon>Tepidiformales</taxon>
        <taxon>Tepidiformaceae</taxon>
        <taxon>Tepidiforma</taxon>
    </lineage>
</organism>
<dbReference type="InterPro" id="IPR010093">
    <property type="entry name" value="SinI_DNA-bd"/>
</dbReference>
<dbReference type="Pfam" id="PF14361">
    <property type="entry name" value="RsbRD_N"/>
    <property type="match status" value="1"/>
</dbReference>
<feature type="domain" description="Helix-turn-helix" evidence="1">
    <location>
        <begin position="31"/>
        <end position="76"/>
    </location>
</feature>
<dbReference type="SUPFAM" id="SSF46955">
    <property type="entry name" value="Putative DNA-binding domain"/>
    <property type="match status" value="1"/>
</dbReference>
<dbReference type="InterPro" id="IPR025751">
    <property type="entry name" value="RsbRD_N_dom"/>
</dbReference>
<evidence type="ECO:0000259" key="2">
    <source>
        <dbReference type="Pfam" id="PF14361"/>
    </source>
</evidence>
<sequence length="234" mass="25874">MTPSREWRKNWHALDKFDDPLPELETGSSRWLTLGAASKLLGVSESTIRRWADAGEIRSYRTSGGHRRILAEDLKHIVASMAPQQAARDPSRISDLATARVRRRLHPRGRAAHAAPAFDQLSPDALDRLRLLGRQVVDLFSRIIAGEARRDRAIEDARSIGREYGRTLVSEHISLTTAVATFNALRRSLEETAAQIATEAGLSAEEAVDAIENVLSLADVMLEGMASVYEAQSR</sequence>
<dbReference type="InterPro" id="IPR041657">
    <property type="entry name" value="HTH_17"/>
</dbReference>
<name>A0ABX6C2A6_9CHLR</name>
<accession>A0ABX6C2A6</accession>
<dbReference type="Proteomes" id="UP000326331">
    <property type="component" value="Chromosome"/>
</dbReference>
<keyword evidence="4" id="KW-1185">Reference proteome</keyword>
<evidence type="ECO:0000259" key="1">
    <source>
        <dbReference type="Pfam" id="PF12728"/>
    </source>
</evidence>
<dbReference type="EMBL" id="CP042829">
    <property type="protein sequence ID" value="QFG03419.1"/>
    <property type="molecule type" value="Genomic_DNA"/>
</dbReference>
<dbReference type="Pfam" id="PF12728">
    <property type="entry name" value="HTH_17"/>
    <property type="match status" value="1"/>
</dbReference>
<proteinExistence type="predicted"/>
<protein>
    <submittedName>
        <fullName evidence="3">Helix-turn-helix domain-containing protein</fullName>
    </submittedName>
</protein>
<dbReference type="InterPro" id="IPR009061">
    <property type="entry name" value="DNA-bd_dom_put_sf"/>
</dbReference>
<gene>
    <name evidence="3" type="ORF">Tbon_08945</name>
</gene>
<feature type="domain" description="RsbT co-antagonist protein RsbRD N-terminal" evidence="2">
    <location>
        <begin position="114"/>
        <end position="232"/>
    </location>
</feature>
<dbReference type="Gene3D" id="1.10.1660.10">
    <property type="match status" value="1"/>
</dbReference>